<keyword evidence="3" id="KW-1185">Reference proteome</keyword>
<dbReference type="InterPro" id="IPR013783">
    <property type="entry name" value="Ig-like_fold"/>
</dbReference>
<evidence type="ECO:0000313" key="2">
    <source>
        <dbReference type="EMBL" id="WAR06519.1"/>
    </source>
</evidence>
<dbReference type="SUPFAM" id="SSF48726">
    <property type="entry name" value="Immunoglobulin"/>
    <property type="match status" value="1"/>
</dbReference>
<reference evidence="2" key="1">
    <citation type="submission" date="2022-11" db="EMBL/GenBank/DDBJ databases">
        <title>Centuries of genome instability and evolution in soft-shell clam transmissible cancer (bioRxiv).</title>
        <authorList>
            <person name="Hart S.F.M."/>
            <person name="Yonemitsu M.A."/>
            <person name="Giersch R.M."/>
            <person name="Beal B.F."/>
            <person name="Arriagada G."/>
            <person name="Davis B.W."/>
            <person name="Ostrander E.A."/>
            <person name="Goff S.P."/>
            <person name="Metzger M.J."/>
        </authorList>
    </citation>
    <scope>NUCLEOTIDE SEQUENCE</scope>
    <source>
        <strain evidence="2">MELC-2E11</strain>
        <tissue evidence="2">Siphon/mantle</tissue>
    </source>
</reference>
<proteinExistence type="predicted"/>
<organism evidence="2 3">
    <name type="scientific">Mya arenaria</name>
    <name type="common">Soft-shell clam</name>
    <dbReference type="NCBI Taxonomy" id="6604"/>
    <lineage>
        <taxon>Eukaryota</taxon>
        <taxon>Metazoa</taxon>
        <taxon>Spiralia</taxon>
        <taxon>Lophotrochozoa</taxon>
        <taxon>Mollusca</taxon>
        <taxon>Bivalvia</taxon>
        <taxon>Autobranchia</taxon>
        <taxon>Heteroconchia</taxon>
        <taxon>Euheterodonta</taxon>
        <taxon>Imparidentia</taxon>
        <taxon>Neoheterodontei</taxon>
        <taxon>Myida</taxon>
        <taxon>Myoidea</taxon>
        <taxon>Myidae</taxon>
        <taxon>Mya</taxon>
    </lineage>
</organism>
<dbReference type="Proteomes" id="UP001164746">
    <property type="component" value="Chromosome 5"/>
</dbReference>
<dbReference type="EMBL" id="CP111016">
    <property type="protein sequence ID" value="WAR06519.1"/>
    <property type="molecule type" value="Genomic_DNA"/>
</dbReference>
<protein>
    <recommendedName>
        <fullName evidence="4">Ig-like domain-containing protein</fullName>
    </recommendedName>
</protein>
<feature type="compositionally biased region" description="Low complexity" evidence="1">
    <location>
        <begin position="389"/>
        <end position="407"/>
    </location>
</feature>
<accession>A0ABY7EBM0</accession>
<name>A0ABY7EBM0_MYAAR</name>
<evidence type="ECO:0000256" key="1">
    <source>
        <dbReference type="SAM" id="MobiDB-lite"/>
    </source>
</evidence>
<feature type="region of interest" description="Disordered" evidence="1">
    <location>
        <begin position="386"/>
        <end position="409"/>
    </location>
</feature>
<dbReference type="Gene3D" id="2.60.40.10">
    <property type="entry name" value="Immunoglobulins"/>
    <property type="match status" value="1"/>
</dbReference>
<evidence type="ECO:0008006" key="4">
    <source>
        <dbReference type="Google" id="ProtNLM"/>
    </source>
</evidence>
<sequence length="458" mass="51037">MYLPYSLTWLVLSVARALSGCGYLYIRTKVITTGSTVELGYFPNTVVINNITASYVRQWHNATSSSDMHLSAGHLSESEDPNWEFVLTIHNVDRWMTGNYSVRCTDGRTDGDKFTQPVEIAVIVPSGKPSLHSNNNTSDCEDCLVGIDGKNLDKHIYCHTTGGSIPTIYVGEINVTIHFISNDTYQPSYVARKEDHMKNVTCSVFNAAMASPLNTSSKLYVAVKPDDAVLNVPELKEGEPANITCTSTGGRPSSKLSLMFNATNMSSIASTTTNYNEVSRTYTTQINLNASAKREWHFMEVILEKPSIPSKLQDIYHLVYFCEVKDFNDNCSVQWTSDKPSLLRDRNPTKRTSDKSMLSKLNVSVTKEDFGKVLVCINQGKGSITEPVSENLSTTSNERTTENTAESPRVEGRIDEAVENENITPEIHNYDEIEMEIHTYEACKNSGETEHPYGHLEC</sequence>
<gene>
    <name evidence="2" type="ORF">MAR_021888</name>
</gene>
<evidence type="ECO:0000313" key="3">
    <source>
        <dbReference type="Proteomes" id="UP001164746"/>
    </source>
</evidence>
<dbReference type="InterPro" id="IPR036179">
    <property type="entry name" value="Ig-like_dom_sf"/>
</dbReference>